<protein>
    <submittedName>
        <fullName evidence="2">Uncharacterized protein</fullName>
    </submittedName>
</protein>
<dbReference type="Proteomes" id="UP000325606">
    <property type="component" value="Chromosome"/>
</dbReference>
<sequence length="317" mass="36574">MALAPIQLIPDPTKNPDVIEAINLSITRIDDDTIEVPSMTAMGINVWLKIIFFSIFFGSISNYDPGWFTQDGKPGVAYEKIHRMLFREEPIKSYFYRKEDRDNPGYLSDGTSYEEFKAEQIALNGRGIGWGLFAIGMLVVPWILFNISIQNPVRFDRKRRIAYTWSRGCFICIQLPENSDDPLALIRAHVPHAPKIKDPHNPDGGLVFWLPMPKKAANMPIGVGANCFIARAAVRYQAYYLRDFITDFMTNPDPQWLNQLGPKRKPKYVLWMDYFFYNLARLQLLPQFSFEKRKTKAAIAAFMQNPRTQLYADDLPY</sequence>
<name>A0A5J6LF37_9GAMM</name>
<keyword evidence="3" id="KW-1185">Reference proteome</keyword>
<organism evidence="2 3">
    <name type="scientific">Nitrincola iocasae</name>
    <dbReference type="NCBI Taxonomy" id="2614693"/>
    <lineage>
        <taxon>Bacteria</taxon>
        <taxon>Pseudomonadati</taxon>
        <taxon>Pseudomonadota</taxon>
        <taxon>Gammaproteobacteria</taxon>
        <taxon>Oceanospirillales</taxon>
        <taxon>Oceanospirillaceae</taxon>
        <taxon>Nitrincola</taxon>
    </lineage>
</organism>
<keyword evidence="1" id="KW-0472">Membrane</keyword>
<keyword evidence="1" id="KW-0812">Transmembrane</keyword>
<dbReference type="EMBL" id="CP044222">
    <property type="protein sequence ID" value="QEW06946.1"/>
    <property type="molecule type" value="Genomic_DNA"/>
</dbReference>
<feature type="transmembrane region" description="Helical" evidence="1">
    <location>
        <begin position="128"/>
        <end position="149"/>
    </location>
</feature>
<evidence type="ECO:0000313" key="2">
    <source>
        <dbReference type="EMBL" id="QEW06946.1"/>
    </source>
</evidence>
<dbReference type="KEGG" id="nik:F5I99_10730"/>
<evidence type="ECO:0000256" key="1">
    <source>
        <dbReference type="SAM" id="Phobius"/>
    </source>
</evidence>
<dbReference type="AlphaFoldDB" id="A0A5J6LF37"/>
<evidence type="ECO:0000313" key="3">
    <source>
        <dbReference type="Proteomes" id="UP000325606"/>
    </source>
</evidence>
<gene>
    <name evidence="2" type="ORF">F5I99_10730</name>
</gene>
<keyword evidence="1" id="KW-1133">Transmembrane helix</keyword>
<accession>A0A5J6LF37</accession>
<proteinExistence type="predicted"/>
<dbReference type="RefSeq" id="WP_151055879.1">
    <property type="nucleotide sequence ID" value="NZ_CP044222.1"/>
</dbReference>
<reference evidence="2 3" key="1">
    <citation type="submission" date="2019-09" db="EMBL/GenBank/DDBJ databases">
        <title>Nitrincola iocasae sp. nov., a bacterium isolated from the sediment collected at a cold seep field in South China Sea.</title>
        <authorList>
            <person name="Zhang H."/>
            <person name="Wang H."/>
            <person name="Li C."/>
        </authorList>
    </citation>
    <scope>NUCLEOTIDE SEQUENCE [LARGE SCALE GENOMIC DNA]</scope>
    <source>
        <strain evidence="2 3">KXZD1103</strain>
    </source>
</reference>